<organism evidence="1 2">
    <name type="scientific">Romanomermis culicivorax</name>
    <name type="common">Nematode worm</name>
    <dbReference type="NCBI Taxonomy" id="13658"/>
    <lineage>
        <taxon>Eukaryota</taxon>
        <taxon>Metazoa</taxon>
        <taxon>Ecdysozoa</taxon>
        <taxon>Nematoda</taxon>
        <taxon>Enoplea</taxon>
        <taxon>Dorylaimia</taxon>
        <taxon>Mermithida</taxon>
        <taxon>Mermithoidea</taxon>
        <taxon>Mermithidae</taxon>
        <taxon>Romanomermis</taxon>
    </lineage>
</organism>
<evidence type="ECO:0000313" key="2">
    <source>
        <dbReference type="WBParaSite" id="nRc.2.0.1.t10462-RA"/>
    </source>
</evidence>
<accession>A0A915I9C1</accession>
<dbReference type="Proteomes" id="UP000887565">
    <property type="component" value="Unplaced"/>
</dbReference>
<protein>
    <submittedName>
        <fullName evidence="2">Phage protein</fullName>
    </submittedName>
</protein>
<sequence>MEKVSQLLEYVREVSIFRGHPVCGFDVEKINQDRVAALFKRRQVDNPKGNQFARYISFVLTNGQTYIINTTRLTEKEWLGICPETFRLKGLFTEFYLIDVGPYQYDFTLWAYCDQFAKRDNLILK</sequence>
<reference evidence="2" key="1">
    <citation type="submission" date="2022-11" db="UniProtKB">
        <authorList>
            <consortium name="WormBaseParasite"/>
        </authorList>
    </citation>
    <scope>IDENTIFICATION</scope>
</reference>
<dbReference type="AlphaFoldDB" id="A0A915I9C1"/>
<evidence type="ECO:0000313" key="1">
    <source>
        <dbReference type="Proteomes" id="UP000887565"/>
    </source>
</evidence>
<dbReference type="WBParaSite" id="nRc.2.0.1.t10462-RA">
    <property type="protein sequence ID" value="nRc.2.0.1.t10462-RA"/>
    <property type="gene ID" value="nRc.2.0.1.g10462"/>
</dbReference>
<proteinExistence type="predicted"/>
<name>A0A915I9C1_ROMCU</name>
<keyword evidence="1" id="KW-1185">Reference proteome</keyword>